<keyword evidence="1" id="KW-0732">Signal</keyword>
<keyword evidence="4" id="KW-1185">Reference proteome</keyword>
<protein>
    <submittedName>
        <fullName evidence="3">Iron complex transport system substrate-binding protein</fullName>
    </submittedName>
</protein>
<dbReference type="AlphaFoldDB" id="A0A1I1P6Q4"/>
<dbReference type="Gene3D" id="3.40.50.1980">
    <property type="entry name" value="Nitrogenase molybdenum iron protein domain"/>
    <property type="match status" value="2"/>
</dbReference>
<accession>A0A1I1P6Q4</accession>
<dbReference type="RefSeq" id="WP_093825460.1">
    <property type="nucleotide sequence ID" value="NZ_FOLQ01000003.1"/>
</dbReference>
<evidence type="ECO:0000259" key="2">
    <source>
        <dbReference type="PROSITE" id="PS50983"/>
    </source>
</evidence>
<reference evidence="3 4" key="1">
    <citation type="submission" date="2016-10" db="EMBL/GenBank/DDBJ databases">
        <authorList>
            <person name="de Groot N.N."/>
        </authorList>
    </citation>
    <scope>NUCLEOTIDE SEQUENCE [LARGE SCALE GENOMIC DNA]</scope>
    <source>
        <strain evidence="3 4">DSM 26130</strain>
    </source>
</reference>
<feature type="domain" description="Fe/B12 periplasmic-binding" evidence="2">
    <location>
        <begin position="37"/>
        <end position="289"/>
    </location>
</feature>
<organism evidence="3 4">
    <name type="scientific">Spirosoma endophyticum</name>
    <dbReference type="NCBI Taxonomy" id="662367"/>
    <lineage>
        <taxon>Bacteria</taxon>
        <taxon>Pseudomonadati</taxon>
        <taxon>Bacteroidota</taxon>
        <taxon>Cytophagia</taxon>
        <taxon>Cytophagales</taxon>
        <taxon>Cytophagaceae</taxon>
        <taxon>Spirosoma</taxon>
    </lineage>
</organism>
<dbReference type="EMBL" id="FOLQ01000003">
    <property type="protein sequence ID" value="SFD05489.1"/>
    <property type="molecule type" value="Genomic_DNA"/>
</dbReference>
<gene>
    <name evidence="3" type="ORF">SAMN05216167_103141</name>
</gene>
<dbReference type="SUPFAM" id="SSF53807">
    <property type="entry name" value="Helical backbone' metal receptor"/>
    <property type="match status" value="1"/>
</dbReference>
<evidence type="ECO:0000313" key="4">
    <source>
        <dbReference type="Proteomes" id="UP000198598"/>
    </source>
</evidence>
<sequence length="291" mass="30838">MTKHSFSATWFACLLVVFLMGSSYALAARPAQDEPIRIVSLDGTVSEILCDLGLQSLIIGVDVTSTYPETLKKLPKVGHNRSISAEGVISLKPTLVLTSTNAGTKSEVIEQIKSAGIKVITFQQEFSVAGTKKLIQDIATTCQVGSRAKPLIKKLESDLAQVKKAPNSPKVLFIYARGTGTMMVSGRGTPIEKMIELAGGVNATPDFENYKPLTAEALVTANPDVILLFDSGLESLGGTAGLLAVQGIAQTNAGKNSRVIVMDGHLLSGFSPRLGKALQELSQKISQKPKA</sequence>
<evidence type="ECO:0000256" key="1">
    <source>
        <dbReference type="SAM" id="SignalP"/>
    </source>
</evidence>
<dbReference type="InterPro" id="IPR002491">
    <property type="entry name" value="ABC_transptr_periplasmic_BD"/>
</dbReference>
<dbReference type="PROSITE" id="PS50983">
    <property type="entry name" value="FE_B12_PBP"/>
    <property type="match status" value="1"/>
</dbReference>
<name>A0A1I1P6Q4_9BACT</name>
<feature type="chain" id="PRO_5011543363" evidence="1">
    <location>
        <begin position="28"/>
        <end position="291"/>
    </location>
</feature>
<dbReference type="STRING" id="662367.SAMN05216167_103141"/>
<dbReference type="Pfam" id="PF01497">
    <property type="entry name" value="Peripla_BP_2"/>
    <property type="match status" value="1"/>
</dbReference>
<dbReference type="PANTHER" id="PTHR30535:SF4">
    <property type="entry name" value="HEMIN-BINDING PERIPLASMIC PROTEIN HMUT"/>
    <property type="match status" value="1"/>
</dbReference>
<dbReference type="Proteomes" id="UP000198598">
    <property type="component" value="Unassembled WGS sequence"/>
</dbReference>
<dbReference type="PANTHER" id="PTHR30535">
    <property type="entry name" value="VITAMIN B12-BINDING PROTEIN"/>
    <property type="match status" value="1"/>
</dbReference>
<dbReference type="OrthoDB" id="9797736at2"/>
<evidence type="ECO:0000313" key="3">
    <source>
        <dbReference type="EMBL" id="SFD05489.1"/>
    </source>
</evidence>
<proteinExistence type="predicted"/>
<dbReference type="InterPro" id="IPR050902">
    <property type="entry name" value="ABC_Transporter_SBP"/>
</dbReference>
<feature type="signal peptide" evidence="1">
    <location>
        <begin position="1"/>
        <end position="27"/>
    </location>
</feature>